<dbReference type="InterPro" id="IPR057596">
    <property type="entry name" value="RDRP_core"/>
</dbReference>
<evidence type="ECO:0000313" key="4">
    <source>
        <dbReference type="Proteomes" id="UP000298061"/>
    </source>
</evidence>
<protein>
    <recommendedName>
        <fullName evidence="1">RNA-dependent RNA polymerase</fullName>
        <ecNumber evidence="1">2.7.7.48</ecNumber>
    </recommendedName>
</protein>
<organism evidence="3 4">
    <name type="scientific">Hericium alpestre</name>
    <dbReference type="NCBI Taxonomy" id="135208"/>
    <lineage>
        <taxon>Eukaryota</taxon>
        <taxon>Fungi</taxon>
        <taxon>Dikarya</taxon>
        <taxon>Basidiomycota</taxon>
        <taxon>Agaricomycotina</taxon>
        <taxon>Agaricomycetes</taxon>
        <taxon>Russulales</taxon>
        <taxon>Hericiaceae</taxon>
        <taxon>Hericium</taxon>
    </lineage>
</organism>
<dbReference type="AlphaFoldDB" id="A0A4Z0A058"/>
<proteinExistence type="inferred from homology"/>
<dbReference type="InterPro" id="IPR007855">
    <property type="entry name" value="RDRP"/>
</dbReference>
<name>A0A4Z0A058_9AGAM</name>
<sequence>MAPYILRENPTTEDDSWVFNNIPANFLVPPNPSSQNRRTASQGKLVRFTPENITLQLTQFPSNRVVYADEKDKLILASFERLRFPDVKPSVSSDYVVRFFKAGLFLNGVQYRFYGHSNSQLRSRGCFLRQANSDEELDRRLYAMGDLEKIINIAKRAKRIGLLFSGAEIDYQLDPKYVGDIDDLMVGDENFSDGCGLISKRLWYRSFNFIPQHVRTTYGCVLYSVQVSREKRIIFQGKPYSPCVLQIRYKGYKGVLMLHPPLDQEKKHLVEFRKSMKKFNATADNIFSVVNYSTPYSFARLNNEIVVLLSSLGISNDVFLRKQAEYFSWVEEASTDVIKGFEFLSSLGKYSSAERLLLDGLDSPAILREIKSLQKQEVASFYKDDNQKKERVRMLVHKSRRLFGVCDPFRVLREGQVHVRITTSRNGAATIKGLDVTVVRNPCLHPGQ</sequence>
<evidence type="ECO:0000259" key="2">
    <source>
        <dbReference type="Pfam" id="PF05183"/>
    </source>
</evidence>
<dbReference type="GO" id="GO:0003723">
    <property type="term" value="F:RNA binding"/>
    <property type="evidence" value="ECO:0007669"/>
    <property type="project" value="UniProtKB-KW"/>
</dbReference>
<dbReference type="EMBL" id="SFCI01000546">
    <property type="protein sequence ID" value="TFY79169.1"/>
    <property type="molecule type" value="Genomic_DNA"/>
</dbReference>
<dbReference type="STRING" id="135208.A0A4Z0A058"/>
<dbReference type="Pfam" id="PF05183">
    <property type="entry name" value="RdRP"/>
    <property type="match status" value="1"/>
</dbReference>
<reference evidence="3 4" key="1">
    <citation type="submission" date="2019-02" db="EMBL/GenBank/DDBJ databases">
        <title>Genome sequencing of the rare red list fungi Hericium alpestre (H. flagellum).</title>
        <authorList>
            <person name="Buettner E."/>
            <person name="Kellner H."/>
        </authorList>
    </citation>
    <scope>NUCLEOTIDE SEQUENCE [LARGE SCALE GENOMIC DNA]</scope>
    <source>
        <strain evidence="3 4">DSM 108284</strain>
    </source>
</reference>
<evidence type="ECO:0000256" key="1">
    <source>
        <dbReference type="RuleBase" id="RU363098"/>
    </source>
</evidence>
<dbReference type="GO" id="GO:0031380">
    <property type="term" value="C:nuclear RNA-directed RNA polymerase complex"/>
    <property type="evidence" value="ECO:0007669"/>
    <property type="project" value="TreeGrafter"/>
</dbReference>
<keyword evidence="1" id="KW-0694">RNA-binding</keyword>
<accession>A0A4Z0A058</accession>
<keyword evidence="1" id="KW-0696">RNA-directed RNA polymerase</keyword>
<keyword evidence="1" id="KW-0808">Transferase</keyword>
<dbReference type="Proteomes" id="UP000298061">
    <property type="component" value="Unassembled WGS sequence"/>
</dbReference>
<dbReference type="PANTHER" id="PTHR23079:SF55">
    <property type="entry name" value="RNA-DIRECTED RNA POLYMERASE"/>
    <property type="match status" value="1"/>
</dbReference>
<keyword evidence="4" id="KW-1185">Reference proteome</keyword>
<dbReference type="PANTHER" id="PTHR23079">
    <property type="entry name" value="RNA-DEPENDENT RNA POLYMERASE"/>
    <property type="match status" value="1"/>
</dbReference>
<dbReference type="OrthoDB" id="6513042at2759"/>
<feature type="domain" description="RDRP core" evidence="2">
    <location>
        <begin position="62"/>
        <end position="447"/>
    </location>
</feature>
<gene>
    <name evidence="3" type="ORF">EWM64_g4844</name>
</gene>
<dbReference type="GO" id="GO:0030422">
    <property type="term" value="P:siRNA processing"/>
    <property type="evidence" value="ECO:0007669"/>
    <property type="project" value="TreeGrafter"/>
</dbReference>
<dbReference type="EC" id="2.7.7.48" evidence="1"/>
<keyword evidence="1" id="KW-0548">Nucleotidyltransferase</keyword>
<comment type="catalytic activity">
    <reaction evidence="1">
        <text>RNA(n) + a ribonucleoside 5'-triphosphate = RNA(n+1) + diphosphate</text>
        <dbReference type="Rhea" id="RHEA:21248"/>
        <dbReference type="Rhea" id="RHEA-COMP:14527"/>
        <dbReference type="Rhea" id="RHEA-COMP:17342"/>
        <dbReference type="ChEBI" id="CHEBI:33019"/>
        <dbReference type="ChEBI" id="CHEBI:61557"/>
        <dbReference type="ChEBI" id="CHEBI:140395"/>
        <dbReference type="EC" id="2.7.7.48"/>
    </reaction>
</comment>
<evidence type="ECO:0000313" key="3">
    <source>
        <dbReference type="EMBL" id="TFY79169.1"/>
    </source>
</evidence>
<comment type="similarity">
    <text evidence="1">Belongs to the RdRP family.</text>
</comment>
<dbReference type="GO" id="GO:0003968">
    <property type="term" value="F:RNA-directed RNA polymerase activity"/>
    <property type="evidence" value="ECO:0007669"/>
    <property type="project" value="UniProtKB-KW"/>
</dbReference>
<comment type="caution">
    <text evidence="3">The sequence shown here is derived from an EMBL/GenBank/DDBJ whole genome shotgun (WGS) entry which is preliminary data.</text>
</comment>